<feature type="compositionally biased region" description="Basic and acidic residues" evidence="1">
    <location>
        <begin position="116"/>
        <end position="127"/>
    </location>
</feature>
<organism evidence="3 4">
    <name type="scientific">Mycolicibacterium rutilum</name>
    <name type="common">Mycobacterium rutilum</name>
    <dbReference type="NCBI Taxonomy" id="370526"/>
    <lineage>
        <taxon>Bacteria</taxon>
        <taxon>Bacillati</taxon>
        <taxon>Actinomycetota</taxon>
        <taxon>Actinomycetes</taxon>
        <taxon>Mycobacteriales</taxon>
        <taxon>Mycobacteriaceae</taxon>
        <taxon>Mycolicibacterium</taxon>
    </lineage>
</organism>
<feature type="region of interest" description="Disordered" evidence="1">
    <location>
        <begin position="101"/>
        <end position="127"/>
    </location>
</feature>
<keyword evidence="4" id="KW-1185">Reference proteome</keyword>
<sequence length="127" mass="12825">MTRCAKFAAAGMTALSIAVLAGAGIANADAYAGETYGDAAGKLSEAGKKAVVSSRAGDTLPRDKCVVTHSESAPWLKGDAFTPVTDTVLLDINCNATVATAKDPGNSAASPQGRQAIKEANAKKKQS</sequence>
<protein>
    <recommendedName>
        <fullName evidence="5">PASTA domain-containing protein</fullName>
    </recommendedName>
</protein>
<dbReference type="Proteomes" id="UP000182915">
    <property type="component" value="Chromosome I"/>
</dbReference>
<gene>
    <name evidence="3" type="ORF">SAMN04489835_0976</name>
</gene>
<reference evidence="4" key="1">
    <citation type="submission" date="2016-10" db="EMBL/GenBank/DDBJ databases">
        <authorList>
            <person name="Varghese N."/>
            <person name="Submissions S."/>
        </authorList>
    </citation>
    <scope>NUCLEOTIDE SEQUENCE [LARGE SCALE GENOMIC DNA]</scope>
    <source>
        <strain evidence="4">DSM 45405</strain>
    </source>
</reference>
<evidence type="ECO:0008006" key="5">
    <source>
        <dbReference type="Google" id="ProtNLM"/>
    </source>
</evidence>
<evidence type="ECO:0000256" key="2">
    <source>
        <dbReference type="SAM" id="SignalP"/>
    </source>
</evidence>
<proteinExistence type="predicted"/>
<name>A0A1H6IY79_MYCRU</name>
<keyword evidence="2" id="KW-0732">Signal</keyword>
<evidence type="ECO:0000313" key="4">
    <source>
        <dbReference type="Proteomes" id="UP000182915"/>
    </source>
</evidence>
<dbReference type="EMBL" id="LT629971">
    <property type="protein sequence ID" value="SEH52703.1"/>
    <property type="molecule type" value="Genomic_DNA"/>
</dbReference>
<dbReference type="AlphaFoldDB" id="A0A1H6IY79"/>
<dbReference type="STRING" id="370526.SAMN04489835_0976"/>
<accession>A0A1H6IY79</accession>
<evidence type="ECO:0000256" key="1">
    <source>
        <dbReference type="SAM" id="MobiDB-lite"/>
    </source>
</evidence>
<feature type="signal peptide" evidence="2">
    <location>
        <begin position="1"/>
        <end position="28"/>
    </location>
</feature>
<evidence type="ECO:0000313" key="3">
    <source>
        <dbReference type="EMBL" id="SEH52703.1"/>
    </source>
</evidence>
<feature type="chain" id="PRO_5009297922" description="PASTA domain-containing protein" evidence="2">
    <location>
        <begin position="29"/>
        <end position="127"/>
    </location>
</feature>
<dbReference type="OrthoDB" id="4639663at2"/>
<dbReference type="RefSeq" id="WP_083410331.1">
    <property type="nucleotide sequence ID" value="NZ_LT629971.1"/>
</dbReference>